<name>A0A7U9BYQ0_9GAMM</name>
<evidence type="ECO:0000313" key="2">
    <source>
        <dbReference type="Proteomes" id="UP000005756"/>
    </source>
</evidence>
<proteinExistence type="predicted"/>
<sequence length="46" mass="4839">MSAFLMFGTLTNIELAYRPVVTHDPGPDFAALALFSGQASVSSGLH</sequence>
<gene>
    <name evidence="1" type="ORF">KUC_3222</name>
</gene>
<dbReference type="EMBL" id="JH393259">
    <property type="protein sequence ID" value="EHJ91669.1"/>
    <property type="molecule type" value="Genomic_DNA"/>
</dbReference>
<dbReference type="AlphaFoldDB" id="A0A7U9BYQ0"/>
<organism evidence="1 2">
    <name type="scientific">Vreelandella boliviensis LC1</name>
    <dbReference type="NCBI Taxonomy" id="1072583"/>
    <lineage>
        <taxon>Bacteria</taxon>
        <taxon>Pseudomonadati</taxon>
        <taxon>Pseudomonadota</taxon>
        <taxon>Gammaproteobacteria</taxon>
        <taxon>Oceanospirillales</taxon>
        <taxon>Halomonadaceae</taxon>
        <taxon>Vreelandella</taxon>
    </lineage>
</organism>
<reference evidence="1 2" key="1">
    <citation type="submission" date="2011-10" db="EMBL/GenBank/DDBJ databases">
        <authorList>
            <person name="Quillaguamn J."/>
            <person name="Guzmn D."/>
            <person name="Balderrama-Subieta A."/>
            <person name="Cardona-Ortuo C."/>
            <person name="Guevara-Martnez M."/>
            <person name="Callisaya-Quispe N."/>
        </authorList>
    </citation>
    <scope>NUCLEOTIDE SEQUENCE [LARGE SCALE GENOMIC DNA]</scope>
    <source>
        <strain evidence="1 2">LC1</strain>
    </source>
</reference>
<protein>
    <submittedName>
        <fullName evidence="1">Uncharacterized protein</fullName>
    </submittedName>
</protein>
<dbReference type="Proteomes" id="UP000005756">
    <property type="component" value="Unassembled WGS sequence"/>
</dbReference>
<accession>A0A7U9BYQ0</accession>
<evidence type="ECO:0000313" key="1">
    <source>
        <dbReference type="EMBL" id="EHJ91669.1"/>
    </source>
</evidence>